<name>A0ABR0A1J0_9CRUS</name>
<keyword evidence="2" id="KW-1185">Reference proteome</keyword>
<gene>
    <name evidence="1" type="ORF">OUZ56_001041</name>
</gene>
<evidence type="ECO:0000313" key="2">
    <source>
        <dbReference type="Proteomes" id="UP001234178"/>
    </source>
</evidence>
<accession>A0ABR0A1J0</accession>
<reference evidence="1 2" key="1">
    <citation type="journal article" date="2023" name="Nucleic Acids Res.">
        <title>The hologenome of Daphnia magna reveals possible DNA methylation and microbiome-mediated evolution of the host genome.</title>
        <authorList>
            <person name="Chaturvedi A."/>
            <person name="Li X."/>
            <person name="Dhandapani V."/>
            <person name="Marshall H."/>
            <person name="Kissane S."/>
            <person name="Cuenca-Cambronero M."/>
            <person name="Asole G."/>
            <person name="Calvet F."/>
            <person name="Ruiz-Romero M."/>
            <person name="Marangio P."/>
            <person name="Guigo R."/>
            <person name="Rago D."/>
            <person name="Mirbahai L."/>
            <person name="Eastwood N."/>
            <person name="Colbourne J.K."/>
            <person name="Zhou J."/>
            <person name="Mallon E."/>
            <person name="Orsini L."/>
        </authorList>
    </citation>
    <scope>NUCLEOTIDE SEQUENCE [LARGE SCALE GENOMIC DNA]</scope>
    <source>
        <strain evidence="1">LRV0_1</strain>
    </source>
</reference>
<dbReference type="EMBL" id="JAOYFB010000036">
    <property type="protein sequence ID" value="KAK4019005.1"/>
    <property type="molecule type" value="Genomic_DNA"/>
</dbReference>
<protein>
    <submittedName>
        <fullName evidence="1">Uncharacterized protein</fullName>
    </submittedName>
</protein>
<sequence length="91" mass="10178">MRHIINSKSCRNRVQGHSVRNTIAIIEHTLSAFLIYRFVPMEDEFGTCTNPQAICGGDENIAAHTNCQQQRPVSSSSLTLESRSNGFRQSL</sequence>
<comment type="caution">
    <text evidence="1">The sequence shown here is derived from an EMBL/GenBank/DDBJ whole genome shotgun (WGS) entry which is preliminary data.</text>
</comment>
<proteinExistence type="predicted"/>
<evidence type="ECO:0000313" key="1">
    <source>
        <dbReference type="EMBL" id="KAK4019005.1"/>
    </source>
</evidence>
<organism evidence="1 2">
    <name type="scientific">Daphnia magna</name>
    <dbReference type="NCBI Taxonomy" id="35525"/>
    <lineage>
        <taxon>Eukaryota</taxon>
        <taxon>Metazoa</taxon>
        <taxon>Ecdysozoa</taxon>
        <taxon>Arthropoda</taxon>
        <taxon>Crustacea</taxon>
        <taxon>Branchiopoda</taxon>
        <taxon>Diplostraca</taxon>
        <taxon>Cladocera</taxon>
        <taxon>Anomopoda</taxon>
        <taxon>Daphniidae</taxon>
        <taxon>Daphnia</taxon>
    </lineage>
</organism>
<dbReference type="Proteomes" id="UP001234178">
    <property type="component" value="Unassembled WGS sequence"/>
</dbReference>